<proteinExistence type="predicted"/>
<protein>
    <submittedName>
        <fullName evidence="2">Plasmid pRiA4b ORF-3 protein</fullName>
    </submittedName>
</protein>
<comment type="caution">
    <text evidence="2">The sequence shown here is derived from an EMBL/GenBank/DDBJ whole genome shotgun (WGS) entry which is preliminary data.</text>
</comment>
<evidence type="ECO:0000313" key="2">
    <source>
        <dbReference type="EMBL" id="RML58206.1"/>
    </source>
</evidence>
<accession>A0A3M2X3Q6</accession>
<name>A0A3M2X3Q6_PSEA0</name>
<evidence type="ECO:0000259" key="1">
    <source>
        <dbReference type="Pfam" id="PF07929"/>
    </source>
</evidence>
<dbReference type="EMBL" id="RBNS01000014">
    <property type="protein sequence ID" value="RML58206.1"/>
    <property type="molecule type" value="Genomic_DNA"/>
</dbReference>
<evidence type="ECO:0000313" key="3">
    <source>
        <dbReference type="Proteomes" id="UP000277952"/>
    </source>
</evidence>
<organism evidence="2 3">
    <name type="scientific">Pseudomonas amygdali pv. morsprunorum</name>
    <dbReference type="NCBI Taxonomy" id="129138"/>
    <lineage>
        <taxon>Bacteria</taxon>
        <taxon>Pseudomonadati</taxon>
        <taxon>Pseudomonadota</taxon>
        <taxon>Gammaproteobacteria</taxon>
        <taxon>Pseudomonadales</taxon>
        <taxon>Pseudomonadaceae</taxon>
        <taxon>Pseudomonas</taxon>
        <taxon>Pseudomonas amygdali</taxon>
    </lineage>
</organism>
<sequence length="223" mass="25543">PKTLIAHALRVFVFMDFDILYRFQHDRTVRCMAKNTLSTKPKTDLLVLYIELKEIKPKVWRRVVVPETITLVKLHAVIQWVMGWEGGHLHEFEIGGERYGIQDVDGMGPPVNSQNRKVLSKTLAGKKTFGYLYDFGDNWDHQIKVEKKLPEGSCPQVPYCIDGANACPPEDVGGSWGYSEFLAAITKPDHADHDNMLEWYGDHFDPAFFDHTRVNYGLYGMKV</sequence>
<dbReference type="InterPro" id="IPR012912">
    <property type="entry name" value="Plasmid_pRiA4b_Orf3-like"/>
</dbReference>
<dbReference type="AlphaFoldDB" id="A0A3M2X3Q6"/>
<feature type="domain" description="Plasmid pRiA4b Orf3-like" evidence="1">
    <location>
        <begin position="46"/>
        <end position="211"/>
    </location>
</feature>
<dbReference type="SUPFAM" id="SSF159941">
    <property type="entry name" value="MM3350-like"/>
    <property type="match status" value="1"/>
</dbReference>
<feature type="non-terminal residue" evidence="2">
    <location>
        <position position="1"/>
    </location>
</feature>
<dbReference type="PANTHER" id="PTHR41878:SF1">
    <property type="entry name" value="TNPR PROTEIN"/>
    <property type="match status" value="1"/>
</dbReference>
<dbReference type="InterPro" id="IPR024047">
    <property type="entry name" value="MM3350-like_sf"/>
</dbReference>
<gene>
    <name evidence="2" type="ORF">ALQ94_01220</name>
</gene>
<dbReference type="Proteomes" id="UP000277952">
    <property type="component" value="Unassembled WGS sequence"/>
</dbReference>
<reference evidence="2 3" key="1">
    <citation type="submission" date="2018-08" db="EMBL/GenBank/DDBJ databases">
        <title>Recombination of ecologically and evolutionarily significant loci maintains genetic cohesion in the Pseudomonas syringae species complex.</title>
        <authorList>
            <person name="Dillon M."/>
            <person name="Thakur S."/>
            <person name="Almeida R.N.D."/>
            <person name="Weir B.S."/>
            <person name="Guttman D.S."/>
        </authorList>
    </citation>
    <scope>NUCLEOTIDE SEQUENCE [LARGE SCALE GENOMIC DNA]</scope>
    <source>
        <strain evidence="2 3">19322</strain>
    </source>
</reference>
<dbReference type="Gene3D" id="3.10.290.30">
    <property type="entry name" value="MM3350-like"/>
    <property type="match status" value="1"/>
</dbReference>
<dbReference type="PANTHER" id="PTHR41878">
    <property type="entry name" value="LEXA REPRESSOR-RELATED"/>
    <property type="match status" value="1"/>
</dbReference>
<dbReference type="Pfam" id="PF07929">
    <property type="entry name" value="PRiA4_ORF3"/>
    <property type="match status" value="1"/>
</dbReference>